<protein>
    <submittedName>
        <fullName evidence="5">AraC family transcriptional regulator</fullName>
    </submittedName>
</protein>
<evidence type="ECO:0000256" key="2">
    <source>
        <dbReference type="ARBA" id="ARBA00023125"/>
    </source>
</evidence>
<comment type="caution">
    <text evidence="5">The sequence shown here is derived from an EMBL/GenBank/DDBJ whole genome shotgun (WGS) entry which is preliminary data.</text>
</comment>
<reference evidence="5" key="1">
    <citation type="journal article" date="2021" name="PeerJ">
        <title>Extensive microbial diversity within the chicken gut microbiome revealed by metagenomics and culture.</title>
        <authorList>
            <person name="Gilroy R."/>
            <person name="Ravi A."/>
            <person name="Getino M."/>
            <person name="Pursley I."/>
            <person name="Horton D.L."/>
            <person name="Alikhan N.F."/>
            <person name="Baker D."/>
            <person name="Gharbi K."/>
            <person name="Hall N."/>
            <person name="Watson M."/>
            <person name="Adriaenssens E.M."/>
            <person name="Foster-Nyarko E."/>
            <person name="Jarju S."/>
            <person name="Secka A."/>
            <person name="Antonio M."/>
            <person name="Oren A."/>
            <person name="Chaudhuri R.R."/>
            <person name="La Ragione R."/>
            <person name="Hildebrand F."/>
            <person name="Pallen M.J."/>
        </authorList>
    </citation>
    <scope>NUCLEOTIDE SEQUENCE</scope>
    <source>
        <strain evidence="5">CHK198-12963</strain>
    </source>
</reference>
<dbReference type="PROSITE" id="PS01124">
    <property type="entry name" value="HTH_ARAC_FAMILY_2"/>
    <property type="match status" value="1"/>
</dbReference>
<reference evidence="5" key="2">
    <citation type="submission" date="2021-04" db="EMBL/GenBank/DDBJ databases">
        <authorList>
            <person name="Gilroy R."/>
        </authorList>
    </citation>
    <scope>NUCLEOTIDE SEQUENCE</scope>
    <source>
        <strain evidence="5">CHK198-12963</strain>
    </source>
</reference>
<organism evidence="5 6">
    <name type="scientific">Candidatus Enterocloster excrementigallinarum</name>
    <dbReference type="NCBI Taxonomy" id="2838558"/>
    <lineage>
        <taxon>Bacteria</taxon>
        <taxon>Bacillati</taxon>
        <taxon>Bacillota</taxon>
        <taxon>Clostridia</taxon>
        <taxon>Lachnospirales</taxon>
        <taxon>Lachnospiraceae</taxon>
        <taxon>Enterocloster</taxon>
    </lineage>
</organism>
<evidence type="ECO:0000313" key="6">
    <source>
        <dbReference type="Proteomes" id="UP000823863"/>
    </source>
</evidence>
<dbReference type="EMBL" id="DWWB01000048">
    <property type="protein sequence ID" value="HJC66737.1"/>
    <property type="molecule type" value="Genomic_DNA"/>
</dbReference>
<sequence>MTHVFWPFRKSKGQNDSDKYAVRDMVRDSKNRSARIVWPRSARHLRMKTPKSITSVGLACGFGNSGYFIKIFREKMGVTP</sequence>
<dbReference type="InterPro" id="IPR020449">
    <property type="entry name" value="Tscrpt_reg_AraC-type_HTH"/>
</dbReference>
<keyword evidence="1" id="KW-0805">Transcription regulation</keyword>
<keyword evidence="3" id="KW-0804">Transcription</keyword>
<dbReference type="Pfam" id="PF00165">
    <property type="entry name" value="HTH_AraC"/>
    <property type="match status" value="1"/>
</dbReference>
<feature type="domain" description="HTH araC/xylS-type" evidence="4">
    <location>
        <begin position="42"/>
        <end position="80"/>
    </location>
</feature>
<evidence type="ECO:0000259" key="4">
    <source>
        <dbReference type="PROSITE" id="PS01124"/>
    </source>
</evidence>
<name>A0A9D2PVZ3_9FIRM</name>
<dbReference type="PRINTS" id="PR00032">
    <property type="entry name" value="HTHARAC"/>
</dbReference>
<dbReference type="GO" id="GO:0043565">
    <property type="term" value="F:sequence-specific DNA binding"/>
    <property type="evidence" value="ECO:0007669"/>
    <property type="project" value="InterPro"/>
</dbReference>
<evidence type="ECO:0000256" key="1">
    <source>
        <dbReference type="ARBA" id="ARBA00023015"/>
    </source>
</evidence>
<dbReference type="InterPro" id="IPR009057">
    <property type="entry name" value="Homeodomain-like_sf"/>
</dbReference>
<accession>A0A9D2PVZ3</accession>
<evidence type="ECO:0000256" key="3">
    <source>
        <dbReference type="ARBA" id="ARBA00023163"/>
    </source>
</evidence>
<dbReference type="GO" id="GO:0003700">
    <property type="term" value="F:DNA-binding transcription factor activity"/>
    <property type="evidence" value="ECO:0007669"/>
    <property type="project" value="InterPro"/>
</dbReference>
<gene>
    <name evidence="5" type="ORF">H9931_08480</name>
</gene>
<evidence type="ECO:0000313" key="5">
    <source>
        <dbReference type="EMBL" id="HJC66737.1"/>
    </source>
</evidence>
<keyword evidence="2" id="KW-0238">DNA-binding</keyword>
<dbReference type="InterPro" id="IPR018060">
    <property type="entry name" value="HTH_AraC"/>
</dbReference>
<dbReference type="Gene3D" id="1.10.10.60">
    <property type="entry name" value="Homeodomain-like"/>
    <property type="match status" value="1"/>
</dbReference>
<dbReference type="SUPFAM" id="SSF46689">
    <property type="entry name" value="Homeodomain-like"/>
    <property type="match status" value="1"/>
</dbReference>
<dbReference type="Proteomes" id="UP000823863">
    <property type="component" value="Unassembled WGS sequence"/>
</dbReference>
<proteinExistence type="predicted"/>
<dbReference type="AlphaFoldDB" id="A0A9D2PVZ3"/>